<reference evidence="7 8" key="1">
    <citation type="journal article" date="2007" name="Nat. Biotechnol.">
        <title>Complete genome sequence of the myxobacterium Sorangium cellulosum.</title>
        <authorList>
            <person name="Schneiker S."/>
            <person name="Perlova O."/>
            <person name="Kaiser O."/>
            <person name="Gerth K."/>
            <person name="Alici A."/>
            <person name="Altmeyer M.O."/>
            <person name="Bartels D."/>
            <person name="Bekel T."/>
            <person name="Beyer S."/>
            <person name="Bode E."/>
            <person name="Bode H.B."/>
            <person name="Bolten C.J."/>
            <person name="Choudhuri J.V."/>
            <person name="Doss S."/>
            <person name="Elnakady Y.A."/>
            <person name="Frank B."/>
            <person name="Gaigalat L."/>
            <person name="Goesmann A."/>
            <person name="Groeger C."/>
            <person name="Gross F."/>
            <person name="Jelsbak L."/>
            <person name="Jelsbak L."/>
            <person name="Kalinowski J."/>
            <person name="Kegler C."/>
            <person name="Knauber T."/>
            <person name="Konietzny S."/>
            <person name="Kopp M."/>
            <person name="Krause L."/>
            <person name="Krug D."/>
            <person name="Linke B."/>
            <person name="Mahmud T."/>
            <person name="Martinez-Arias R."/>
            <person name="McHardy A.C."/>
            <person name="Merai M."/>
            <person name="Meyer F."/>
            <person name="Mormann S."/>
            <person name="Munoz-Dorado J."/>
            <person name="Perez J."/>
            <person name="Pradella S."/>
            <person name="Rachid S."/>
            <person name="Raddatz G."/>
            <person name="Rosenau F."/>
            <person name="Rueckert C."/>
            <person name="Sasse F."/>
            <person name="Scharfe M."/>
            <person name="Schuster S.C."/>
            <person name="Suen G."/>
            <person name="Treuner-Lange A."/>
            <person name="Velicer G.J."/>
            <person name="Vorholter F.-J."/>
            <person name="Weissman K.J."/>
            <person name="Welch R.D."/>
            <person name="Wenzel S.C."/>
            <person name="Whitworth D.E."/>
            <person name="Wilhelm S."/>
            <person name="Wittmann C."/>
            <person name="Bloecker H."/>
            <person name="Puehler A."/>
            <person name="Mueller R."/>
        </authorList>
    </citation>
    <scope>NUCLEOTIDE SEQUENCE [LARGE SCALE GENOMIC DNA]</scope>
    <source>
        <strain evidence="8">So ce56</strain>
    </source>
</reference>
<sequence length="352" mass="39197">MRTMPSLEHPRMQERITTDCDEVAGSGGLVDVEPEGALLKDALRGLVGVFALHDAILIGYLALTTIVLLGAPPTELRAQCMNRNLAGIAALVSVCVLVRRATFLAPLLRSVLYRLSLVGAFLLNYLSLRTLLPAVRSDSVDAQLLHIDLLLFRVEPALWMERFNTRPIVEWFSFFYFSYFLICFLSMVLAVWVARPGRGTTEYAVGSTIVYCVGQLGYMAVPAYGPIQALSHLYQGPLDGGFFWGCVSSVVQAGGAMKDVFPSLHTAAPLWFALYTFHRARTDRRLFWLAVVAAFFSMNIIVSTMLLRWHYAVDVVAGVFLAAGTAWLTPRLVRWEEGLRARMGQPQPWSFR</sequence>
<accession>A9GA33</accession>
<proteinExistence type="predicted"/>
<evidence type="ECO:0000313" key="8">
    <source>
        <dbReference type="Proteomes" id="UP000002139"/>
    </source>
</evidence>
<dbReference type="Gene3D" id="1.20.144.10">
    <property type="entry name" value="Phosphatidic acid phosphatase type 2/haloperoxidase"/>
    <property type="match status" value="1"/>
</dbReference>
<name>A9GA33_SORC5</name>
<evidence type="ECO:0000259" key="6">
    <source>
        <dbReference type="Pfam" id="PF14378"/>
    </source>
</evidence>
<dbReference type="BioCyc" id="SCEL448385:SCE_RS13600-MONOMER"/>
<feature type="transmembrane region" description="Helical" evidence="5">
    <location>
        <begin position="81"/>
        <end position="99"/>
    </location>
</feature>
<keyword evidence="2 5" id="KW-0812">Transmembrane</keyword>
<dbReference type="InterPro" id="IPR026841">
    <property type="entry name" value="Aur1/Ipt1"/>
</dbReference>
<evidence type="ECO:0000256" key="5">
    <source>
        <dbReference type="SAM" id="Phobius"/>
    </source>
</evidence>
<feature type="transmembrane region" description="Helical" evidence="5">
    <location>
        <begin position="315"/>
        <end position="333"/>
    </location>
</feature>
<feature type="transmembrane region" description="Helical" evidence="5">
    <location>
        <begin position="46"/>
        <end position="69"/>
    </location>
</feature>
<dbReference type="eggNOG" id="COG0671">
    <property type="taxonomic scope" value="Bacteria"/>
</dbReference>
<dbReference type="HOGENOM" id="CLU_813549_0_0_7"/>
<dbReference type="PANTHER" id="PTHR31310">
    <property type="match status" value="1"/>
</dbReference>
<gene>
    <name evidence="7" type="ordered locus">sce2650</name>
</gene>
<evidence type="ECO:0000256" key="1">
    <source>
        <dbReference type="ARBA" id="ARBA00004141"/>
    </source>
</evidence>
<dbReference type="PANTHER" id="PTHR31310:SF7">
    <property type="entry name" value="PA-PHOSPHATASE RELATED-FAMILY PROTEIN DDB_G0268928"/>
    <property type="match status" value="1"/>
</dbReference>
<evidence type="ECO:0000256" key="2">
    <source>
        <dbReference type="ARBA" id="ARBA00022692"/>
    </source>
</evidence>
<keyword evidence="3 5" id="KW-1133">Transmembrane helix</keyword>
<dbReference type="InterPro" id="IPR036938">
    <property type="entry name" value="PAP2/HPO_sf"/>
</dbReference>
<dbReference type="SUPFAM" id="SSF48317">
    <property type="entry name" value="Acid phosphatase/Vanadium-dependent haloperoxidase"/>
    <property type="match status" value="1"/>
</dbReference>
<feature type="transmembrane region" description="Helical" evidence="5">
    <location>
        <begin position="286"/>
        <end position="309"/>
    </location>
</feature>
<protein>
    <recommendedName>
        <fullName evidence="6">Inositolphosphotransferase Aur1/Ipt1 domain-containing protein</fullName>
    </recommendedName>
</protein>
<evidence type="ECO:0000256" key="4">
    <source>
        <dbReference type="ARBA" id="ARBA00023136"/>
    </source>
</evidence>
<dbReference type="Proteomes" id="UP000002139">
    <property type="component" value="Chromosome"/>
</dbReference>
<dbReference type="EMBL" id="AM746676">
    <property type="protein sequence ID" value="CAN92809.1"/>
    <property type="molecule type" value="Genomic_DNA"/>
</dbReference>
<dbReference type="AlphaFoldDB" id="A9GA33"/>
<evidence type="ECO:0000313" key="7">
    <source>
        <dbReference type="EMBL" id="CAN92809.1"/>
    </source>
</evidence>
<dbReference type="KEGG" id="scl:sce2650"/>
<comment type="subcellular location">
    <subcellularLocation>
        <location evidence="1">Membrane</location>
        <topology evidence="1">Multi-pass membrane protein</topology>
    </subcellularLocation>
</comment>
<dbReference type="STRING" id="448385.sce2650"/>
<evidence type="ECO:0000256" key="3">
    <source>
        <dbReference type="ARBA" id="ARBA00022989"/>
    </source>
</evidence>
<feature type="transmembrane region" description="Helical" evidence="5">
    <location>
        <begin position="174"/>
        <end position="194"/>
    </location>
</feature>
<keyword evidence="8" id="KW-1185">Reference proteome</keyword>
<keyword evidence="4 5" id="KW-0472">Membrane</keyword>
<organism evidence="7 8">
    <name type="scientific">Sorangium cellulosum (strain So ce56)</name>
    <name type="common">Polyangium cellulosum (strain So ce56)</name>
    <dbReference type="NCBI Taxonomy" id="448385"/>
    <lineage>
        <taxon>Bacteria</taxon>
        <taxon>Pseudomonadati</taxon>
        <taxon>Myxococcota</taxon>
        <taxon>Polyangia</taxon>
        <taxon>Polyangiales</taxon>
        <taxon>Polyangiaceae</taxon>
        <taxon>Sorangium</taxon>
    </lineage>
</organism>
<dbReference type="Pfam" id="PF14378">
    <property type="entry name" value="PAP2_3"/>
    <property type="match status" value="1"/>
</dbReference>
<feature type="domain" description="Inositolphosphotransferase Aur1/Ipt1" evidence="6">
    <location>
        <begin position="151"/>
        <end position="328"/>
    </location>
</feature>
<dbReference type="InterPro" id="IPR052185">
    <property type="entry name" value="IPC_Synthase-Related"/>
</dbReference>
<feature type="transmembrane region" description="Helical" evidence="5">
    <location>
        <begin position="111"/>
        <end position="128"/>
    </location>
</feature>
<dbReference type="GO" id="GO:0016020">
    <property type="term" value="C:membrane"/>
    <property type="evidence" value="ECO:0007669"/>
    <property type="project" value="UniProtKB-SubCell"/>
</dbReference>